<evidence type="ECO:0000313" key="2">
    <source>
        <dbReference type="Proteomes" id="UP000245980"/>
    </source>
</evidence>
<dbReference type="RefSeq" id="WP_109883309.1">
    <property type="nucleotide sequence ID" value="NZ_CP196424.1"/>
</dbReference>
<evidence type="ECO:0000313" key="1">
    <source>
        <dbReference type="EMBL" id="PWT43147.1"/>
    </source>
</evidence>
<gene>
    <name evidence="1" type="ORF">DKZ22_02025</name>
</gene>
<proteinExistence type="predicted"/>
<reference evidence="1 2" key="1">
    <citation type="journal article" date="2018" name="Front. Microbiol.">
        <title>Comparative Genomics of the Herbivore Gut Symbiont Lactobacillus reuteri Reveals Genetic Diversity and Lifestyle Adaptation.</title>
        <authorList>
            <person name="Zhao J."/>
        </authorList>
    </citation>
    <scope>NUCLEOTIDE SEQUENCE [LARGE SCALE GENOMIC DNA]</scope>
    <source>
        <strain evidence="1 2">LR10</strain>
    </source>
</reference>
<sequence length="73" mass="8906">MKLYHLTVNKYRHEDFFEFTVYAKSHQQAFNLAKNYAKQWEDDYYFDDDISHCKIEVVKLDHPQVIQDSILYA</sequence>
<dbReference type="Proteomes" id="UP000245980">
    <property type="component" value="Unassembled WGS sequence"/>
</dbReference>
<name>A0A855XSX3_LIMRT</name>
<comment type="caution">
    <text evidence="1">The sequence shown here is derived from an EMBL/GenBank/DDBJ whole genome shotgun (WGS) entry which is preliminary data.</text>
</comment>
<dbReference type="AlphaFoldDB" id="A0A855XSX3"/>
<protein>
    <submittedName>
        <fullName evidence="1">Uncharacterized protein</fullName>
    </submittedName>
</protein>
<organism evidence="1 2">
    <name type="scientific">Limosilactobacillus reuteri</name>
    <name type="common">Lactobacillus reuteri</name>
    <dbReference type="NCBI Taxonomy" id="1598"/>
    <lineage>
        <taxon>Bacteria</taxon>
        <taxon>Bacillati</taxon>
        <taxon>Bacillota</taxon>
        <taxon>Bacilli</taxon>
        <taxon>Lactobacillales</taxon>
        <taxon>Lactobacillaceae</taxon>
        <taxon>Limosilactobacillus</taxon>
    </lineage>
</organism>
<dbReference type="EMBL" id="QGHT01000004">
    <property type="protein sequence ID" value="PWT43147.1"/>
    <property type="molecule type" value="Genomic_DNA"/>
</dbReference>
<accession>A0A855XSX3</accession>